<gene>
    <name evidence="2" type="ORF">E2C01_018136</name>
</gene>
<reference evidence="2 3" key="1">
    <citation type="submission" date="2019-05" db="EMBL/GenBank/DDBJ databases">
        <title>Another draft genome of Portunus trituberculatus and its Hox gene families provides insights of decapod evolution.</title>
        <authorList>
            <person name="Jeong J.-H."/>
            <person name="Song I."/>
            <person name="Kim S."/>
            <person name="Choi T."/>
            <person name="Kim D."/>
            <person name="Ryu S."/>
            <person name="Kim W."/>
        </authorList>
    </citation>
    <scope>NUCLEOTIDE SEQUENCE [LARGE SCALE GENOMIC DNA]</scope>
    <source>
        <tissue evidence="2">Muscle</tissue>
    </source>
</reference>
<dbReference type="AlphaFoldDB" id="A0A5B7DUA7"/>
<feature type="compositionally biased region" description="Polar residues" evidence="1">
    <location>
        <begin position="101"/>
        <end position="110"/>
    </location>
</feature>
<dbReference type="Proteomes" id="UP000324222">
    <property type="component" value="Unassembled WGS sequence"/>
</dbReference>
<comment type="caution">
    <text evidence="2">The sequence shown here is derived from an EMBL/GenBank/DDBJ whole genome shotgun (WGS) entry which is preliminary data.</text>
</comment>
<keyword evidence="3" id="KW-1185">Reference proteome</keyword>
<feature type="compositionally biased region" description="Basic residues" evidence="1">
    <location>
        <begin position="122"/>
        <end position="132"/>
    </location>
</feature>
<evidence type="ECO:0000313" key="2">
    <source>
        <dbReference type="EMBL" id="MPC25038.1"/>
    </source>
</evidence>
<accession>A0A5B7DUA7</accession>
<sequence length="132" mass="14761">MIVPKTSSFYCVRSPVFCRGFSILLLFRHGLALPEWRSQKITRAASFSARVQRKNGPSRVGRRQHLARSSGGAWLNIHGTWRAVGVARAGRAPEGDEGTAKATQEPSRNVNKGWRDDEYHMVKTRAGKVTQK</sequence>
<evidence type="ECO:0000256" key="1">
    <source>
        <dbReference type="SAM" id="MobiDB-lite"/>
    </source>
</evidence>
<feature type="region of interest" description="Disordered" evidence="1">
    <location>
        <begin position="89"/>
        <end position="132"/>
    </location>
</feature>
<organism evidence="2 3">
    <name type="scientific">Portunus trituberculatus</name>
    <name type="common">Swimming crab</name>
    <name type="synonym">Neptunus trituberculatus</name>
    <dbReference type="NCBI Taxonomy" id="210409"/>
    <lineage>
        <taxon>Eukaryota</taxon>
        <taxon>Metazoa</taxon>
        <taxon>Ecdysozoa</taxon>
        <taxon>Arthropoda</taxon>
        <taxon>Crustacea</taxon>
        <taxon>Multicrustacea</taxon>
        <taxon>Malacostraca</taxon>
        <taxon>Eumalacostraca</taxon>
        <taxon>Eucarida</taxon>
        <taxon>Decapoda</taxon>
        <taxon>Pleocyemata</taxon>
        <taxon>Brachyura</taxon>
        <taxon>Eubrachyura</taxon>
        <taxon>Portunoidea</taxon>
        <taxon>Portunidae</taxon>
        <taxon>Portuninae</taxon>
        <taxon>Portunus</taxon>
    </lineage>
</organism>
<proteinExistence type="predicted"/>
<dbReference type="EMBL" id="VSRR010001407">
    <property type="protein sequence ID" value="MPC25038.1"/>
    <property type="molecule type" value="Genomic_DNA"/>
</dbReference>
<protein>
    <submittedName>
        <fullName evidence="2">Uncharacterized protein</fullName>
    </submittedName>
</protein>
<name>A0A5B7DUA7_PORTR</name>
<evidence type="ECO:0000313" key="3">
    <source>
        <dbReference type="Proteomes" id="UP000324222"/>
    </source>
</evidence>